<reference evidence="2" key="1">
    <citation type="journal article" date="2019" name="Int. J. Syst. Evol. Microbiol.">
        <title>The Global Catalogue of Microorganisms (GCM) 10K type strain sequencing project: providing services to taxonomists for standard genome sequencing and annotation.</title>
        <authorList>
            <consortium name="The Broad Institute Genomics Platform"/>
            <consortium name="The Broad Institute Genome Sequencing Center for Infectious Disease"/>
            <person name="Wu L."/>
            <person name="Ma J."/>
        </authorList>
    </citation>
    <scope>NUCLEOTIDE SEQUENCE [LARGE SCALE GENOMIC DNA]</scope>
    <source>
        <strain evidence="2">JCM 13929</strain>
    </source>
</reference>
<dbReference type="Proteomes" id="UP001500064">
    <property type="component" value="Unassembled WGS sequence"/>
</dbReference>
<gene>
    <name evidence="1" type="ORF">GCM10009733_076600</name>
</gene>
<protein>
    <recommendedName>
        <fullName evidence="3">NYN domain-containing protein</fullName>
    </recommendedName>
</protein>
<evidence type="ECO:0000313" key="2">
    <source>
        <dbReference type="Proteomes" id="UP001500064"/>
    </source>
</evidence>
<comment type="caution">
    <text evidence="1">The sequence shown here is derived from an EMBL/GenBank/DDBJ whole genome shotgun (WGS) entry which is preliminary data.</text>
</comment>
<name>A0ABP4S5R9_9ACTN</name>
<organism evidence="1 2">
    <name type="scientific">Nonomuraea maheshkhaliensis</name>
    <dbReference type="NCBI Taxonomy" id="419590"/>
    <lineage>
        <taxon>Bacteria</taxon>
        <taxon>Bacillati</taxon>
        <taxon>Actinomycetota</taxon>
        <taxon>Actinomycetes</taxon>
        <taxon>Streptosporangiales</taxon>
        <taxon>Streptosporangiaceae</taxon>
        <taxon>Nonomuraea</taxon>
    </lineage>
</organism>
<sequence length="122" mass="13598">MSGRGGSARQSNLEIKRADVYVDGFNLYHGLRELGRRRLPWLDLRSMITRVLRPDQRLETLDHFTAGVRNDPPGVARQQVYLAAPESVGSRDCPPLWAAQMGLFTAGRRTGTEAHPLLCSPT</sequence>
<proteinExistence type="predicted"/>
<keyword evidence="2" id="KW-1185">Reference proteome</keyword>
<accession>A0ABP4S5R9</accession>
<evidence type="ECO:0008006" key="3">
    <source>
        <dbReference type="Google" id="ProtNLM"/>
    </source>
</evidence>
<evidence type="ECO:0000313" key="1">
    <source>
        <dbReference type="EMBL" id="GAA1667712.1"/>
    </source>
</evidence>
<dbReference type="EMBL" id="BAAAMU010000079">
    <property type="protein sequence ID" value="GAA1667712.1"/>
    <property type="molecule type" value="Genomic_DNA"/>
</dbReference>